<organism evidence="4 5">
    <name type="scientific">Mycolicibacterium nivoides</name>
    <dbReference type="NCBI Taxonomy" id="2487344"/>
    <lineage>
        <taxon>Bacteria</taxon>
        <taxon>Bacillati</taxon>
        <taxon>Actinomycetota</taxon>
        <taxon>Actinomycetes</taxon>
        <taxon>Mycobacteriales</taxon>
        <taxon>Mycobacteriaceae</taxon>
        <taxon>Mycolicibacterium</taxon>
    </lineage>
</organism>
<evidence type="ECO:0000313" key="5">
    <source>
        <dbReference type="Proteomes" id="UP001635816"/>
    </source>
</evidence>
<evidence type="ECO:0000256" key="2">
    <source>
        <dbReference type="SAM" id="MobiDB-lite"/>
    </source>
</evidence>
<comment type="caution">
    <text evidence="4">The sequence shown here is derived from an EMBL/GenBank/DDBJ whole genome shotgun (WGS) entry which is preliminary data.</text>
</comment>
<dbReference type="InterPro" id="IPR038332">
    <property type="entry name" value="PPE_sf"/>
</dbReference>
<dbReference type="Proteomes" id="UP001635816">
    <property type="component" value="Unassembled WGS sequence"/>
</dbReference>
<accession>A0ABW9LKM7</accession>
<feature type="domain" description="PPE" evidence="3">
    <location>
        <begin position="8"/>
        <end position="170"/>
    </location>
</feature>
<gene>
    <name evidence="4" type="ORF">ACK4CT_30855</name>
</gene>
<dbReference type="Pfam" id="PF00823">
    <property type="entry name" value="PPE"/>
    <property type="match status" value="1"/>
</dbReference>
<protein>
    <submittedName>
        <fullName evidence="4">PPE domain-containing protein</fullName>
    </submittedName>
</protein>
<evidence type="ECO:0000313" key="4">
    <source>
        <dbReference type="EMBL" id="MFN6547603.1"/>
    </source>
</evidence>
<dbReference type="Gene3D" id="1.20.1260.20">
    <property type="entry name" value="PPE superfamily"/>
    <property type="match status" value="1"/>
</dbReference>
<comment type="similarity">
    <text evidence="1">Belongs to the mycobacterial PPE family.</text>
</comment>
<sequence length="361" mass="36446">MGFTDVAWESRSTEQLARDLTEGPGPASVGGAGAAWIRVANELANVSVDFDKLVARLRTVWDSQASDAAAQRLEEFGKWLQAISLSAAGNGQRAEEAAVANTVAVLAMPSVAEAIETKTAQDMMASLAAYNGAVLTGTFAEFDAAATADAANAAAVMQQYEEAAAPLAQPWEQPVPPQVSKGNALKAEQGADSAAGAGGGAAGGVPSVPPPPLAPMFAPGIKSSGDPKALQKTGFTGGGGGGSGTGMSGAPYGPMAAMGRGDQNRDYESVQPAAALDGAGEPGAGVSDAGQAWLPAAQQNDAPFMVSNVSWGPDTAVFDELAAPEVPAGEGFADEPERTLEQVDNRWVTPPVIGVDRGLNL</sequence>
<dbReference type="EMBL" id="JBKBDD010000016">
    <property type="protein sequence ID" value="MFN6547603.1"/>
    <property type="molecule type" value="Genomic_DNA"/>
</dbReference>
<dbReference type="RefSeq" id="WP_409545336.1">
    <property type="nucleotide sequence ID" value="NZ_JBKBDD010000016.1"/>
</dbReference>
<reference evidence="4 5" key="1">
    <citation type="submission" date="2024-12" db="EMBL/GenBank/DDBJ databases">
        <title>The coexistence of Mycolicibacterium septicum and Mycolicibacterium nivoides in clinical samples.</title>
        <authorList>
            <person name="Wang C."/>
            <person name="Feng Y."/>
            <person name="Zong Z."/>
        </authorList>
    </citation>
    <scope>NUCLEOTIDE SEQUENCE [LARGE SCALE GENOMIC DNA]</scope>
    <source>
        <strain evidence="4 5">120309</strain>
    </source>
</reference>
<feature type="compositionally biased region" description="Gly residues" evidence="2">
    <location>
        <begin position="235"/>
        <end position="247"/>
    </location>
</feature>
<name>A0ABW9LKM7_9MYCO</name>
<feature type="region of interest" description="Disordered" evidence="2">
    <location>
        <begin position="1"/>
        <end position="28"/>
    </location>
</feature>
<dbReference type="InterPro" id="IPR000030">
    <property type="entry name" value="PPE_dom"/>
</dbReference>
<feature type="region of interest" description="Disordered" evidence="2">
    <location>
        <begin position="187"/>
        <end position="268"/>
    </location>
</feature>
<dbReference type="SUPFAM" id="SSF140459">
    <property type="entry name" value="PE/PPE dimer-like"/>
    <property type="match status" value="1"/>
</dbReference>
<evidence type="ECO:0000259" key="3">
    <source>
        <dbReference type="Pfam" id="PF00823"/>
    </source>
</evidence>
<evidence type="ECO:0000256" key="1">
    <source>
        <dbReference type="ARBA" id="ARBA00010652"/>
    </source>
</evidence>
<proteinExistence type="inferred from homology"/>
<keyword evidence="5" id="KW-1185">Reference proteome</keyword>